<reference evidence="12" key="1">
    <citation type="journal article" date="2014" name="Int. J. Syst. Evol. Microbiol.">
        <title>Complete genome sequence of Corynebacterium casei LMG S-19264T (=DSM 44701T), isolated from a smear-ripened cheese.</title>
        <authorList>
            <consortium name="US DOE Joint Genome Institute (JGI-PGF)"/>
            <person name="Walter F."/>
            <person name="Albersmeier A."/>
            <person name="Kalinowski J."/>
            <person name="Ruckert C."/>
        </authorList>
    </citation>
    <scope>NUCLEOTIDE SEQUENCE</scope>
    <source>
        <strain evidence="12">CCM 8606</strain>
    </source>
</reference>
<dbReference type="PANTHER" id="PTHR20861:SF1">
    <property type="entry name" value="HOMOSERINE KINASE"/>
    <property type="match status" value="1"/>
</dbReference>
<evidence type="ECO:0000259" key="10">
    <source>
        <dbReference type="Pfam" id="PF00288"/>
    </source>
</evidence>
<dbReference type="RefSeq" id="WP_188355240.1">
    <property type="nucleotide sequence ID" value="NZ_BMDH01000002.1"/>
</dbReference>
<protein>
    <recommendedName>
        <fullName evidence="7 8">Homoserine kinase</fullName>
        <shortName evidence="7">HK</shortName>
        <shortName evidence="7">HSK</shortName>
        <ecNumber evidence="7 8">2.7.1.39</ecNumber>
    </recommendedName>
</protein>
<comment type="similarity">
    <text evidence="7">Belongs to the GHMP kinase family. Homoserine kinase subfamily.</text>
</comment>
<comment type="caution">
    <text evidence="7">Lacks conserved residue(s) required for the propagation of feature annotation.</text>
</comment>
<evidence type="ECO:0000256" key="5">
    <source>
        <dbReference type="ARBA" id="ARBA00022777"/>
    </source>
</evidence>
<evidence type="ECO:0000259" key="11">
    <source>
        <dbReference type="Pfam" id="PF08544"/>
    </source>
</evidence>
<dbReference type="InterPro" id="IPR013750">
    <property type="entry name" value="GHMP_kinase_C_dom"/>
</dbReference>
<reference evidence="12" key="2">
    <citation type="submission" date="2020-09" db="EMBL/GenBank/DDBJ databases">
        <authorList>
            <person name="Sun Q."/>
            <person name="Sedlacek I."/>
        </authorList>
    </citation>
    <scope>NUCLEOTIDE SEQUENCE</scope>
    <source>
        <strain evidence="12">CCM 8606</strain>
    </source>
</reference>
<dbReference type="Proteomes" id="UP000619536">
    <property type="component" value="Unassembled WGS sequence"/>
</dbReference>
<dbReference type="InterPro" id="IPR006204">
    <property type="entry name" value="GHMP_kinase_N_dom"/>
</dbReference>
<proteinExistence type="inferred from homology"/>
<keyword evidence="1 7" id="KW-0028">Amino-acid biosynthesis</keyword>
<keyword evidence="6 7" id="KW-0067">ATP-binding</keyword>
<keyword evidence="3 7" id="KW-0791">Threonine biosynthesis</keyword>
<evidence type="ECO:0000256" key="7">
    <source>
        <dbReference type="HAMAP-Rule" id="MF_00384"/>
    </source>
</evidence>
<dbReference type="InterPro" id="IPR020568">
    <property type="entry name" value="Ribosomal_Su5_D2-typ_SF"/>
</dbReference>
<feature type="domain" description="GHMP kinase N-terminal" evidence="10">
    <location>
        <begin position="74"/>
        <end position="156"/>
    </location>
</feature>
<evidence type="ECO:0000256" key="2">
    <source>
        <dbReference type="ARBA" id="ARBA00022679"/>
    </source>
</evidence>
<dbReference type="SUPFAM" id="SSF54211">
    <property type="entry name" value="Ribosomal protein S5 domain 2-like"/>
    <property type="match status" value="1"/>
</dbReference>
<dbReference type="GO" id="GO:0004413">
    <property type="term" value="F:homoserine kinase activity"/>
    <property type="evidence" value="ECO:0007669"/>
    <property type="project" value="UniProtKB-UniRule"/>
</dbReference>
<comment type="subcellular location">
    <subcellularLocation>
        <location evidence="7">Cytoplasm</location>
    </subcellularLocation>
</comment>
<keyword evidence="4 7" id="KW-0547">Nucleotide-binding</keyword>
<organism evidence="12 13">
    <name type="scientific">Galliscardovia ingluviei</name>
    <dbReference type="NCBI Taxonomy" id="1769422"/>
    <lineage>
        <taxon>Bacteria</taxon>
        <taxon>Bacillati</taxon>
        <taxon>Actinomycetota</taxon>
        <taxon>Actinomycetes</taxon>
        <taxon>Bifidobacteriales</taxon>
        <taxon>Bifidobacteriaceae</taxon>
        <taxon>Galliscardovia</taxon>
    </lineage>
</organism>
<dbReference type="PANTHER" id="PTHR20861">
    <property type="entry name" value="HOMOSERINE/4-DIPHOSPHOCYTIDYL-2-C-METHYL-D-ERYTHRITOL KINASE"/>
    <property type="match status" value="1"/>
</dbReference>
<dbReference type="InterPro" id="IPR014721">
    <property type="entry name" value="Ribsml_uS5_D2-typ_fold_subgr"/>
</dbReference>
<name>A0A8J3API2_9BIFI</name>
<evidence type="ECO:0000313" key="13">
    <source>
        <dbReference type="Proteomes" id="UP000619536"/>
    </source>
</evidence>
<dbReference type="InterPro" id="IPR000870">
    <property type="entry name" value="Homoserine_kinase"/>
</dbReference>
<dbReference type="Pfam" id="PF00288">
    <property type="entry name" value="GHMP_kinases_N"/>
    <property type="match status" value="1"/>
</dbReference>
<feature type="domain" description="GHMP kinase C-terminal" evidence="11">
    <location>
        <begin position="318"/>
        <end position="367"/>
    </location>
</feature>
<keyword evidence="5 7" id="KW-0418">Kinase</keyword>
<dbReference type="GO" id="GO:0009088">
    <property type="term" value="P:threonine biosynthetic process"/>
    <property type="evidence" value="ECO:0007669"/>
    <property type="project" value="UniProtKB-UniRule"/>
</dbReference>
<comment type="function">
    <text evidence="7">Catalyzes the ATP-dependent phosphorylation of L-homoserine to L-homoserine phosphate.</text>
</comment>
<evidence type="ECO:0000256" key="8">
    <source>
        <dbReference type="NCBIfam" id="TIGR00191"/>
    </source>
</evidence>
<dbReference type="NCBIfam" id="TIGR00191">
    <property type="entry name" value="thrB"/>
    <property type="match status" value="1"/>
</dbReference>
<dbReference type="AlphaFoldDB" id="A0A8J3API2"/>
<sequence length="432" mass="45574">MNTLHDATYTCQTVSVSVPATSANLGPGFDTLGLALDYRDHATFTLLNSQNPADVQVIIEGEGAQSLPTDASHLVIRAFYQACDALGLPKRAVRLEAHNTIPQSRGLGSSAEAIVTGVTAAAAFAGLTGEQAKDFIFELAARIEGHPDNVAPAVYGALTASWVTGDASEQHYHTVRYPVRAAIHAWVIIPDYQLSTKAAREALPHDVPRADALLNVSRATLLPAALVDGIAYTSTIGAGISTTGAKPTGACDSPAAQQQSETTNIEGGQAETASVDDGQAGIVQTNAVQAHRSQTTAVQTNAAQTALPGQDLLLAATEDTLHQRYRSSLMQPSWDVMQALRQAGFASTISGAGPCVLVLFNSTDNAEITDGAEIADNAVIAVDTNSSVDAQVDEADRRIRAIIEPWLHNSEWRVIHPAIDEHGVMWQCTKEA</sequence>
<dbReference type="Gene3D" id="3.30.70.890">
    <property type="entry name" value="GHMP kinase, C-terminal domain"/>
    <property type="match status" value="2"/>
</dbReference>
<comment type="caution">
    <text evidence="12">The sequence shown here is derived from an EMBL/GenBank/DDBJ whole genome shotgun (WGS) entry which is preliminary data.</text>
</comment>
<comment type="pathway">
    <text evidence="7">Amino-acid biosynthesis; L-threonine biosynthesis; L-threonine from L-aspartate: step 4/5.</text>
</comment>
<feature type="compositionally biased region" description="Polar residues" evidence="9">
    <location>
        <begin position="255"/>
        <end position="266"/>
    </location>
</feature>
<dbReference type="SUPFAM" id="SSF55060">
    <property type="entry name" value="GHMP Kinase, C-terminal domain"/>
    <property type="match status" value="2"/>
</dbReference>
<gene>
    <name evidence="7 12" type="primary">thrB</name>
    <name evidence="12" type="ORF">GCM10007377_10950</name>
</gene>
<keyword evidence="7" id="KW-0963">Cytoplasm</keyword>
<keyword evidence="13" id="KW-1185">Reference proteome</keyword>
<evidence type="ECO:0000256" key="3">
    <source>
        <dbReference type="ARBA" id="ARBA00022697"/>
    </source>
</evidence>
<dbReference type="EC" id="2.7.1.39" evidence="7 8"/>
<dbReference type="InterPro" id="IPR036554">
    <property type="entry name" value="GHMP_kinase_C_sf"/>
</dbReference>
<dbReference type="UniPathway" id="UPA00050">
    <property type="reaction ID" value="UER00064"/>
</dbReference>
<keyword evidence="2 7" id="KW-0808">Transferase</keyword>
<feature type="region of interest" description="Disordered" evidence="9">
    <location>
        <begin position="253"/>
        <end position="272"/>
    </location>
</feature>
<dbReference type="PRINTS" id="PR00958">
    <property type="entry name" value="HOMSERKINASE"/>
</dbReference>
<evidence type="ECO:0000256" key="1">
    <source>
        <dbReference type="ARBA" id="ARBA00022605"/>
    </source>
</evidence>
<evidence type="ECO:0000256" key="6">
    <source>
        <dbReference type="ARBA" id="ARBA00022840"/>
    </source>
</evidence>
<dbReference type="Pfam" id="PF08544">
    <property type="entry name" value="GHMP_kinases_C"/>
    <property type="match status" value="1"/>
</dbReference>
<evidence type="ECO:0000256" key="4">
    <source>
        <dbReference type="ARBA" id="ARBA00022741"/>
    </source>
</evidence>
<dbReference type="EMBL" id="BMDH01000002">
    <property type="protein sequence ID" value="GGI14441.1"/>
    <property type="molecule type" value="Genomic_DNA"/>
</dbReference>
<evidence type="ECO:0000313" key="12">
    <source>
        <dbReference type="EMBL" id="GGI14441.1"/>
    </source>
</evidence>
<dbReference type="Gene3D" id="3.30.230.10">
    <property type="match status" value="1"/>
</dbReference>
<evidence type="ECO:0000256" key="9">
    <source>
        <dbReference type="SAM" id="MobiDB-lite"/>
    </source>
</evidence>
<comment type="catalytic activity">
    <reaction evidence="7">
        <text>L-homoserine + ATP = O-phospho-L-homoserine + ADP + H(+)</text>
        <dbReference type="Rhea" id="RHEA:13985"/>
        <dbReference type="ChEBI" id="CHEBI:15378"/>
        <dbReference type="ChEBI" id="CHEBI:30616"/>
        <dbReference type="ChEBI" id="CHEBI:57476"/>
        <dbReference type="ChEBI" id="CHEBI:57590"/>
        <dbReference type="ChEBI" id="CHEBI:456216"/>
        <dbReference type="EC" id="2.7.1.39"/>
    </reaction>
</comment>
<dbReference type="GO" id="GO:0005737">
    <property type="term" value="C:cytoplasm"/>
    <property type="evidence" value="ECO:0007669"/>
    <property type="project" value="UniProtKB-SubCell"/>
</dbReference>
<dbReference type="GO" id="GO:0005524">
    <property type="term" value="F:ATP binding"/>
    <property type="evidence" value="ECO:0007669"/>
    <property type="project" value="UniProtKB-UniRule"/>
</dbReference>
<accession>A0A8J3API2</accession>
<dbReference type="HAMAP" id="MF_00384">
    <property type="entry name" value="Homoser_kinase"/>
    <property type="match status" value="1"/>
</dbReference>